<feature type="binding site" evidence="9">
    <location>
        <position position="318"/>
    </location>
    <ligand>
        <name>Mn(2+)</name>
        <dbReference type="ChEBI" id="CHEBI:29035"/>
        <label>2</label>
    </ligand>
</feature>
<evidence type="ECO:0000256" key="1">
    <source>
        <dbReference type="ARBA" id="ARBA00000135"/>
    </source>
</evidence>
<evidence type="ECO:0000313" key="12">
    <source>
        <dbReference type="EMBL" id="GFE82688.1"/>
    </source>
</evidence>
<dbReference type="NCBIfam" id="NF002074">
    <property type="entry name" value="PRK00913.1-4"/>
    <property type="match status" value="1"/>
</dbReference>
<keyword evidence="8 9" id="KW-0464">Manganese</keyword>
<evidence type="ECO:0000256" key="10">
    <source>
        <dbReference type="SAM" id="MobiDB-lite"/>
    </source>
</evidence>
<dbReference type="GO" id="GO:0006508">
    <property type="term" value="P:proteolysis"/>
    <property type="evidence" value="ECO:0007669"/>
    <property type="project" value="UniProtKB-KW"/>
</dbReference>
<feature type="binding site" evidence="9">
    <location>
        <position position="295"/>
    </location>
    <ligand>
        <name>Mn(2+)</name>
        <dbReference type="ChEBI" id="CHEBI:29035"/>
        <label>2</label>
    </ligand>
</feature>
<feature type="binding site" evidence="9">
    <location>
        <position position="300"/>
    </location>
    <ligand>
        <name>Mn(2+)</name>
        <dbReference type="ChEBI" id="CHEBI:29035"/>
        <label>1</label>
    </ligand>
</feature>
<feature type="binding site" evidence="9">
    <location>
        <position position="379"/>
    </location>
    <ligand>
        <name>Mn(2+)</name>
        <dbReference type="ChEBI" id="CHEBI:29035"/>
        <label>1</label>
    </ligand>
</feature>
<evidence type="ECO:0000256" key="9">
    <source>
        <dbReference type="HAMAP-Rule" id="MF_00181"/>
    </source>
</evidence>
<dbReference type="PANTHER" id="PTHR11963:SF23">
    <property type="entry name" value="CYTOSOL AMINOPEPTIDASE"/>
    <property type="match status" value="1"/>
</dbReference>
<dbReference type="GO" id="GO:0005737">
    <property type="term" value="C:cytoplasm"/>
    <property type="evidence" value="ECO:0007669"/>
    <property type="project" value="UniProtKB-SubCell"/>
</dbReference>
<evidence type="ECO:0000256" key="6">
    <source>
        <dbReference type="ARBA" id="ARBA00022723"/>
    </source>
</evidence>
<dbReference type="Pfam" id="PF00883">
    <property type="entry name" value="Peptidase_M17"/>
    <property type="match status" value="1"/>
</dbReference>
<dbReference type="CDD" id="cd00433">
    <property type="entry name" value="Peptidase_M17"/>
    <property type="match status" value="1"/>
</dbReference>
<proteinExistence type="inferred from homology"/>
<evidence type="ECO:0000256" key="5">
    <source>
        <dbReference type="ARBA" id="ARBA00022670"/>
    </source>
</evidence>
<dbReference type="Gene3D" id="3.40.630.10">
    <property type="entry name" value="Zn peptidases"/>
    <property type="match status" value="1"/>
</dbReference>
<feature type="binding site" evidence="9">
    <location>
        <position position="377"/>
    </location>
    <ligand>
        <name>Mn(2+)</name>
        <dbReference type="ChEBI" id="CHEBI:29035"/>
        <label>1</label>
    </ligand>
</feature>
<dbReference type="SUPFAM" id="SSF53187">
    <property type="entry name" value="Zn-dependent exopeptidases"/>
    <property type="match status" value="1"/>
</dbReference>
<keyword evidence="9" id="KW-0963">Cytoplasm</keyword>
<evidence type="ECO:0000313" key="13">
    <source>
        <dbReference type="Proteomes" id="UP000445000"/>
    </source>
</evidence>
<feature type="active site" evidence="9">
    <location>
        <position position="307"/>
    </location>
</feature>
<keyword evidence="13" id="KW-1185">Reference proteome</keyword>
<evidence type="ECO:0000259" key="11">
    <source>
        <dbReference type="PROSITE" id="PS00631"/>
    </source>
</evidence>
<keyword evidence="7 9" id="KW-0378">Hydrolase</keyword>
<comment type="cofactor">
    <cofactor evidence="9">
        <name>Mn(2+)</name>
        <dbReference type="ChEBI" id="CHEBI:29035"/>
    </cofactor>
    <text evidence="9">Binds 2 manganese ions per subunit.</text>
</comment>
<dbReference type="EC" id="3.4.11.1" evidence="9"/>
<dbReference type="InterPro" id="IPR011356">
    <property type="entry name" value="Leucine_aapep/pepB"/>
</dbReference>
<dbReference type="AlphaFoldDB" id="A0A829YIM3"/>
<dbReference type="PROSITE" id="PS00631">
    <property type="entry name" value="CYTOSOL_AP"/>
    <property type="match status" value="1"/>
</dbReference>
<dbReference type="EC" id="3.4.11.10" evidence="9"/>
<dbReference type="InterPro" id="IPR008283">
    <property type="entry name" value="Peptidase_M17_N"/>
</dbReference>
<accession>A0A829YIM3</accession>
<dbReference type="InterPro" id="IPR043472">
    <property type="entry name" value="Macro_dom-like"/>
</dbReference>
<evidence type="ECO:0000256" key="4">
    <source>
        <dbReference type="ARBA" id="ARBA00022438"/>
    </source>
</evidence>
<comment type="catalytic activity">
    <reaction evidence="2 9">
        <text>Release of an N-terminal amino acid, preferentially leucine, but not glutamic or aspartic acids.</text>
        <dbReference type="EC" id="3.4.11.10"/>
    </reaction>
</comment>
<keyword evidence="5 9" id="KW-0645">Protease</keyword>
<evidence type="ECO:0000256" key="8">
    <source>
        <dbReference type="ARBA" id="ARBA00023211"/>
    </source>
</evidence>
<comment type="caution">
    <text evidence="12">The sequence shown here is derived from an EMBL/GenBank/DDBJ whole genome shotgun (WGS) entry which is preliminary data.</text>
</comment>
<dbReference type="InterPro" id="IPR023042">
    <property type="entry name" value="Peptidase_M17_leu_NH2_pept"/>
</dbReference>
<dbReference type="Pfam" id="PF02789">
    <property type="entry name" value="Peptidase_M17_N"/>
    <property type="match status" value="1"/>
</dbReference>
<dbReference type="NCBIfam" id="NF002077">
    <property type="entry name" value="PRK00913.2-4"/>
    <property type="match status" value="1"/>
</dbReference>
<dbReference type="FunFam" id="3.40.630.10:FF:000004">
    <property type="entry name" value="Probable cytosol aminopeptidase"/>
    <property type="match status" value="1"/>
</dbReference>
<dbReference type="InterPro" id="IPR000819">
    <property type="entry name" value="Peptidase_M17_C"/>
</dbReference>
<keyword evidence="6 9" id="KW-0479">Metal-binding</keyword>
<dbReference type="PANTHER" id="PTHR11963">
    <property type="entry name" value="LEUCINE AMINOPEPTIDASE-RELATED"/>
    <property type="match status" value="1"/>
</dbReference>
<evidence type="ECO:0000256" key="7">
    <source>
        <dbReference type="ARBA" id="ARBA00022801"/>
    </source>
</evidence>
<feature type="active site" evidence="9">
    <location>
        <position position="381"/>
    </location>
</feature>
<feature type="binding site" evidence="9">
    <location>
        <position position="379"/>
    </location>
    <ligand>
        <name>Mn(2+)</name>
        <dbReference type="ChEBI" id="CHEBI:29035"/>
        <label>2</label>
    </ligand>
</feature>
<dbReference type="GO" id="GO:0070006">
    <property type="term" value="F:metalloaminopeptidase activity"/>
    <property type="evidence" value="ECO:0007669"/>
    <property type="project" value="InterPro"/>
</dbReference>
<comment type="catalytic activity">
    <reaction evidence="1 9">
        <text>Release of an N-terminal amino acid, Xaa-|-Yaa-, in which Xaa is preferably Leu, but may be other amino acids including Pro although not Arg or Lys, and Yaa may be Pro. Amino acid amides and methyl esters are also readily hydrolyzed, but rates on arylamides are exceedingly low.</text>
        <dbReference type="EC" id="3.4.11.1"/>
    </reaction>
</comment>
<evidence type="ECO:0000256" key="3">
    <source>
        <dbReference type="ARBA" id="ARBA00009528"/>
    </source>
</evidence>
<comment type="similarity">
    <text evidence="3 9">Belongs to the peptidase M17 family.</text>
</comment>
<feature type="compositionally biased region" description="Polar residues" evidence="10">
    <location>
        <begin position="1"/>
        <end position="14"/>
    </location>
</feature>
<dbReference type="Proteomes" id="UP000445000">
    <property type="component" value="Unassembled WGS sequence"/>
</dbReference>
<name>A0A829YIM3_9GAMM</name>
<keyword evidence="4 9" id="KW-0031">Aminopeptidase</keyword>
<dbReference type="EMBL" id="BLJN01000005">
    <property type="protein sequence ID" value="GFE82688.1"/>
    <property type="molecule type" value="Genomic_DNA"/>
</dbReference>
<protein>
    <recommendedName>
        <fullName evidence="9">Probable cytosol aminopeptidase</fullName>
        <ecNumber evidence="9">3.4.11.1</ecNumber>
    </recommendedName>
    <alternativeName>
        <fullName evidence="9">Leucine aminopeptidase</fullName>
        <shortName evidence="9">LAP</shortName>
        <ecNumber evidence="9">3.4.11.10</ecNumber>
    </alternativeName>
    <alternativeName>
        <fullName evidence="9">Leucyl aminopeptidase</fullName>
    </alternativeName>
</protein>
<organism evidence="12 13">
    <name type="scientific">Steroidobacter agaridevorans</name>
    <dbReference type="NCBI Taxonomy" id="2695856"/>
    <lineage>
        <taxon>Bacteria</taxon>
        <taxon>Pseudomonadati</taxon>
        <taxon>Pseudomonadota</taxon>
        <taxon>Gammaproteobacteria</taxon>
        <taxon>Steroidobacterales</taxon>
        <taxon>Steroidobacteraceae</taxon>
        <taxon>Steroidobacter</taxon>
    </lineage>
</organism>
<feature type="binding site" evidence="9">
    <location>
        <position position="300"/>
    </location>
    <ligand>
        <name>Mn(2+)</name>
        <dbReference type="ChEBI" id="CHEBI:29035"/>
        <label>2</label>
    </ligand>
</feature>
<dbReference type="Gene3D" id="3.40.220.10">
    <property type="entry name" value="Leucine Aminopeptidase, subunit E, domain 1"/>
    <property type="match status" value="1"/>
</dbReference>
<dbReference type="SUPFAM" id="SSF52949">
    <property type="entry name" value="Macro domain-like"/>
    <property type="match status" value="1"/>
</dbReference>
<comment type="subcellular location">
    <subcellularLocation>
        <location evidence="9">Cytoplasm</location>
    </subcellularLocation>
</comment>
<gene>
    <name evidence="12" type="primary">pepA_1</name>
    <name evidence="9" type="synonym">pepA</name>
    <name evidence="12" type="ORF">GCM10011487_46880</name>
</gene>
<sequence>MLQMSASPKSNGSAHATPVELVRRREPVQIGLRPASQLGKSDLLVLGVYSDGSLPRAAEPFNAALDGRLTELAKQADLPKKVGETLLVYYASGDTARRVLLLSLGPRNEFDGKAYHKALASAAQALASSSTRSVDIPLLDVSDAEHSTAWRVQQASRALADGYYKFAAPLFASKGAQQDATATPQLCLLVEESITPELEHAARSGRAIAEGMALTKDLGNLPGNVCNPGYLADAARALGKEFGFPVEVLEREDMAKLGMESALSVGKASAEPCRFIVMKYFGSEAEEKPIVLVGKGVTFDTGGVSLKPGDDLDMMKYDMCGAASVFGALKMVARLALPINVIGIIGAVENMPGGRASRPGDVVRSMSGQTIEILNTDAEGRLVLCDALTYAERFQPAFVIDIATLTGACVIALGAQTSGLFANDDALADELLQCGTDTGDRAWRMPLWDEYQEQLKSNFADMSNLGGRPAGAVTAACFLSRFTKGYRWAHLDIAGTASVGGERKGATGRPVPLLSEFLLKRAEQPRARG</sequence>
<evidence type="ECO:0000256" key="2">
    <source>
        <dbReference type="ARBA" id="ARBA00000967"/>
    </source>
</evidence>
<reference evidence="13" key="1">
    <citation type="submission" date="2020-01" db="EMBL/GenBank/DDBJ databases">
        <title>'Steroidobacter agaridevorans' sp. nov., agar-degrading bacteria isolated from rhizosphere soils.</title>
        <authorList>
            <person name="Ikenaga M."/>
            <person name="Kataoka M."/>
            <person name="Murouchi A."/>
            <person name="Katsuragi S."/>
            <person name="Sakai M."/>
        </authorList>
    </citation>
    <scope>NUCLEOTIDE SEQUENCE [LARGE SCALE GENOMIC DNA]</scope>
    <source>
        <strain evidence="13">YU21-B</strain>
    </source>
</reference>
<feature type="region of interest" description="Disordered" evidence="10">
    <location>
        <begin position="1"/>
        <end position="20"/>
    </location>
</feature>
<dbReference type="HAMAP" id="MF_00181">
    <property type="entry name" value="Cytosol_peptidase_M17"/>
    <property type="match status" value="1"/>
</dbReference>
<comment type="function">
    <text evidence="9">Presumably involved in the processing and regular turnover of intracellular proteins. Catalyzes the removal of unsubstituted N-terminal amino acids from various peptides.</text>
</comment>
<feature type="domain" description="Cytosol aminopeptidase" evidence="11">
    <location>
        <begin position="375"/>
        <end position="382"/>
    </location>
</feature>
<dbReference type="PRINTS" id="PR00481">
    <property type="entry name" value="LAMNOPPTDASE"/>
</dbReference>
<dbReference type="GO" id="GO:0030145">
    <property type="term" value="F:manganese ion binding"/>
    <property type="evidence" value="ECO:0007669"/>
    <property type="project" value="UniProtKB-UniRule"/>
</dbReference>